<feature type="domain" description="Tryptophan synthase beta chain-like PALP" evidence="4">
    <location>
        <begin position="22"/>
        <end position="292"/>
    </location>
</feature>
<dbReference type="InterPro" id="IPR050147">
    <property type="entry name" value="Ser/Thr_Dehydratase"/>
</dbReference>
<organism evidence="5 6">
    <name type="scientific">Nitratireductor thuwali</name>
    <dbReference type="NCBI Taxonomy" id="2267699"/>
    <lineage>
        <taxon>Bacteria</taxon>
        <taxon>Pseudomonadati</taxon>
        <taxon>Pseudomonadota</taxon>
        <taxon>Alphaproteobacteria</taxon>
        <taxon>Hyphomicrobiales</taxon>
        <taxon>Phyllobacteriaceae</taxon>
        <taxon>Nitratireductor</taxon>
    </lineage>
</organism>
<evidence type="ECO:0000256" key="3">
    <source>
        <dbReference type="ARBA" id="ARBA00023239"/>
    </source>
</evidence>
<dbReference type="InterPro" id="IPR014333">
    <property type="entry name" value="Ectoine_EutB"/>
</dbReference>
<name>A0ABY5MEW1_9HYPH</name>
<accession>A0ABY5MEW1</accession>
<dbReference type="Pfam" id="PF00291">
    <property type="entry name" value="PALP"/>
    <property type="match status" value="1"/>
</dbReference>
<reference evidence="5 6" key="1">
    <citation type="submission" date="2018-07" db="EMBL/GenBank/DDBJ databases">
        <title>Genome sequence of Nitratireductor thuwali#1536.</title>
        <authorList>
            <person name="Michoud G."/>
            <person name="Merlino G."/>
            <person name="Sefrji F.O."/>
            <person name="Daffonchio D."/>
        </authorList>
    </citation>
    <scope>NUCLEOTIDE SEQUENCE [LARGE SCALE GENOMIC DNA]</scope>
    <source>
        <strain evidence="6">Nit1536</strain>
    </source>
</reference>
<dbReference type="CDD" id="cd01562">
    <property type="entry name" value="Thr-dehyd"/>
    <property type="match status" value="1"/>
</dbReference>
<dbReference type="PROSITE" id="PS00165">
    <property type="entry name" value="DEHYDRATASE_SER_THR"/>
    <property type="match status" value="1"/>
</dbReference>
<dbReference type="NCBIfam" id="TIGR02991">
    <property type="entry name" value="ectoine_eutB"/>
    <property type="match status" value="1"/>
</dbReference>
<keyword evidence="2" id="KW-0663">Pyridoxal phosphate</keyword>
<evidence type="ECO:0000259" key="4">
    <source>
        <dbReference type="Pfam" id="PF00291"/>
    </source>
</evidence>
<evidence type="ECO:0000313" key="6">
    <source>
        <dbReference type="Proteomes" id="UP001342418"/>
    </source>
</evidence>
<dbReference type="NCBIfam" id="NF005680">
    <property type="entry name" value="PRK07476.1"/>
    <property type="match status" value="1"/>
</dbReference>
<proteinExistence type="predicted"/>
<dbReference type="GO" id="GO:0004794">
    <property type="term" value="F:threonine deaminase activity"/>
    <property type="evidence" value="ECO:0007669"/>
    <property type="project" value="UniProtKB-EC"/>
</dbReference>
<protein>
    <submittedName>
        <fullName evidence="5">L-threonine dehydratase catabolic TdcB</fullName>
        <ecNumber evidence="5">4.3.1.19</ecNumber>
    </submittedName>
</protein>
<dbReference type="EMBL" id="CP030941">
    <property type="protein sequence ID" value="UUP15962.1"/>
    <property type="molecule type" value="Genomic_DNA"/>
</dbReference>
<dbReference type="Proteomes" id="UP001342418">
    <property type="component" value="Chromosome"/>
</dbReference>
<dbReference type="InterPro" id="IPR036052">
    <property type="entry name" value="TrpB-like_PALP_sf"/>
</dbReference>
<dbReference type="InterPro" id="IPR001926">
    <property type="entry name" value="TrpB-like_PALP"/>
</dbReference>
<keyword evidence="3 5" id="KW-0456">Lyase</keyword>
<dbReference type="PANTHER" id="PTHR48078:SF6">
    <property type="entry name" value="L-THREONINE DEHYDRATASE CATABOLIC TDCB"/>
    <property type="match status" value="1"/>
</dbReference>
<dbReference type="InterPro" id="IPR000634">
    <property type="entry name" value="Ser/Thr_deHydtase_PyrdxlP-BS"/>
</dbReference>
<dbReference type="SUPFAM" id="SSF53686">
    <property type="entry name" value="Tryptophan synthase beta subunit-like PLP-dependent enzymes"/>
    <property type="match status" value="1"/>
</dbReference>
<keyword evidence="6" id="KW-1185">Reference proteome</keyword>
<gene>
    <name evidence="5" type="primary">tdcB_2</name>
    <name evidence="5" type="ORF">NTH_00402</name>
</gene>
<dbReference type="Gene3D" id="3.40.50.1100">
    <property type="match status" value="2"/>
</dbReference>
<sequence>MTLALADIIAARRAIAGIASLNTPLIPSPHLSEKMGIGIHLKLEIGQATGAFKLRGAANAAESLPEDAPGVTCCSTGNHGRAVAYAARARGLRAVICMSELVPRAKVRGIEALGAEARIVGRSQDEAQVEATRLVEEEGFAQIPPFDALPVIAGQGTIGIELIEQCPELATVLIPLSGGGLAGGVAFALKNIKPTIRVIGVSMERGAAMHAALAAGRPVPVEEMPSLADSLGGGIGIANAHTFALCRDYLDEIVLVSESDIYRAMQMHYFEDRIVCEGASAVGAAALLSGKVRGLDGPAATLITGRNVDMSVFTDIINGRDVALGDTTLEGQAYAA</sequence>
<evidence type="ECO:0000313" key="5">
    <source>
        <dbReference type="EMBL" id="UUP15962.1"/>
    </source>
</evidence>
<dbReference type="RefSeq" id="WP_338528426.1">
    <property type="nucleotide sequence ID" value="NZ_CP030941.1"/>
</dbReference>
<evidence type="ECO:0000256" key="2">
    <source>
        <dbReference type="ARBA" id="ARBA00022898"/>
    </source>
</evidence>
<comment type="cofactor">
    <cofactor evidence="1">
        <name>pyridoxal 5'-phosphate</name>
        <dbReference type="ChEBI" id="CHEBI:597326"/>
    </cofactor>
</comment>
<dbReference type="PANTHER" id="PTHR48078">
    <property type="entry name" value="THREONINE DEHYDRATASE, MITOCHONDRIAL-RELATED"/>
    <property type="match status" value="1"/>
</dbReference>
<evidence type="ECO:0000256" key="1">
    <source>
        <dbReference type="ARBA" id="ARBA00001933"/>
    </source>
</evidence>
<dbReference type="EC" id="4.3.1.19" evidence="5"/>